<evidence type="ECO:0000313" key="2">
    <source>
        <dbReference type="Proteomes" id="UP001470230"/>
    </source>
</evidence>
<organism evidence="1 2">
    <name type="scientific">Tritrichomonas musculus</name>
    <dbReference type="NCBI Taxonomy" id="1915356"/>
    <lineage>
        <taxon>Eukaryota</taxon>
        <taxon>Metamonada</taxon>
        <taxon>Parabasalia</taxon>
        <taxon>Tritrichomonadida</taxon>
        <taxon>Tritrichomonadidae</taxon>
        <taxon>Tritrichomonas</taxon>
    </lineage>
</organism>
<gene>
    <name evidence="1" type="ORF">M9Y10_043111</name>
</gene>
<proteinExistence type="predicted"/>
<keyword evidence="2" id="KW-1185">Reference proteome</keyword>
<sequence length="424" mass="48685">MLSSSSEDSLLLCNHADEINQNFKISKFSSLSFSNKKELFIFFADHISDLIDLAFKDTETEDSKKAFIFLSNGPPLIIDALTKDFIFFLRVTELLQDPSSLSNSCIIQRISVIFNYLILNDVQFSIDSIGFLPQLLPYIGEDAVYDLFHTIFTNKSQLKQMRIMLSSTSIDTYVINEIQNSPGYVNSSSFSTYSKELNLLLIIRDGLTSKHLKKSFQNDKVLNALYSISTVTKEPLLLNQIWASLALIVNQNLISKMKDVFDESMKIISQPFERLHSYHISIFDFLANIVDTDASMFTTTQKRLICQTFQNLSLKFPNSTYLISSMFNFIRKSLHNREFAQRILDGYISFFIELGKSEKRTAVSASSLIFLADLDEMKTSSYLISKYLSENRKYISFHKSFFKNYLDELHKPYGGNIQICSSRK</sequence>
<accession>A0ABR2JZF7</accession>
<name>A0ABR2JZF7_9EUKA</name>
<dbReference type="EMBL" id="JAPFFF010000008">
    <property type="protein sequence ID" value="KAK8884008.1"/>
    <property type="molecule type" value="Genomic_DNA"/>
</dbReference>
<protein>
    <submittedName>
        <fullName evidence="1">Uncharacterized protein</fullName>
    </submittedName>
</protein>
<reference evidence="1 2" key="1">
    <citation type="submission" date="2024-04" db="EMBL/GenBank/DDBJ databases">
        <title>Tritrichomonas musculus Genome.</title>
        <authorList>
            <person name="Alves-Ferreira E."/>
            <person name="Grigg M."/>
            <person name="Lorenzi H."/>
            <person name="Galac M."/>
        </authorList>
    </citation>
    <scope>NUCLEOTIDE SEQUENCE [LARGE SCALE GENOMIC DNA]</scope>
    <source>
        <strain evidence="1 2">EAF2021</strain>
    </source>
</reference>
<comment type="caution">
    <text evidence="1">The sequence shown here is derived from an EMBL/GenBank/DDBJ whole genome shotgun (WGS) entry which is preliminary data.</text>
</comment>
<evidence type="ECO:0000313" key="1">
    <source>
        <dbReference type="EMBL" id="KAK8884008.1"/>
    </source>
</evidence>
<dbReference type="Proteomes" id="UP001470230">
    <property type="component" value="Unassembled WGS sequence"/>
</dbReference>